<protein>
    <recommendedName>
        <fullName evidence="2">ribonuclease T1</fullName>
        <ecNumber evidence="2">4.6.1.24</ecNumber>
    </recommendedName>
</protein>
<feature type="chain" id="PRO_5017278882" description="ribonuclease T1" evidence="9">
    <location>
        <begin position="20"/>
        <end position="132"/>
    </location>
</feature>
<dbReference type="EMBL" id="MVGC01000212">
    <property type="protein sequence ID" value="RJE21678.1"/>
    <property type="molecule type" value="Genomic_DNA"/>
</dbReference>
<comment type="catalytic activity">
    <reaction evidence="8">
        <text>[RNA] containing guanosine + H2O = an [RNA fragment]-3'-guanosine-3'-phosphate + a 5'-hydroxy-ribonucleotide-3'-[RNA fragment].</text>
        <dbReference type="EC" id="4.6.1.24"/>
    </reaction>
</comment>
<dbReference type="GO" id="GO:0046589">
    <property type="term" value="F:ribonuclease T1 activity"/>
    <property type="evidence" value="ECO:0007669"/>
    <property type="project" value="UniProtKB-EC"/>
</dbReference>
<keyword evidence="11" id="KW-1185">Reference proteome</keyword>
<keyword evidence="9" id="KW-0732">Signal</keyword>
<dbReference type="InterPro" id="IPR016191">
    <property type="entry name" value="Ribonuclease/ribotoxin"/>
</dbReference>
<name>A0A3A2ZEU1_9EURO</name>
<dbReference type="PANTHER" id="PTHR42104">
    <property type="entry name" value="EXTRACELLULAR GUANYL-SPECIFIC RIBONUCLEASE RNTA (AFU_ORTHOLOGUE AFUA_4G03230)"/>
    <property type="match status" value="1"/>
</dbReference>
<comment type="similarity">
    <text evidence="1">Belongs to the ribonuclease N1/T1 family.</text>
</comment>
<evidence type="ECO:0000313" key="11">
    <source>
        <dbReference type="Proteomes" id="UP000266188"/>
    </source>
</evidence>
<proteinExistence type="inferred from homology"/>
<evidence type="ECO:0000256" key="6">
    <source>
        <dbReference type="ARBA" id="ARBA00023157"/>
    </source>
</evidence>
<reference evidence="11" key="1">
    <citation type="submission" date="2017-02" db="EMBL/GenBank/DDBJ databases">
        <authorList>
            <person name="Tafer H."/>
            <person name="Lopandic K."/>
        </authorList>
    </citation>
    <scope>NUCLEOTIDE SEQUENCE [LARGE SCALE GENOMIC DNA]</scope>
    <source>
        <strain evidence="11">CBS 366.77</strain>
    </source>
</reference>
<dbReference type="CDD" id="cd00606">
    <property type="entry name" value="fungal_RNase"/>
    <property type="match status" value="1"/>
</dbReference>
<dbReference type="EC" id="4.6.1.24" evidence="2"/>
<feature type="signal peptide" evidence="9">
    <location>
        <begin position="1"/>
        <end position="19"/>
    </location>
</feature>
<dbReference type="AlphaFoldDB" id="A0A3A2ZEU1"/>
<keyword evidence="6" id="KW-1015">Disulfide bond</keyword>
<evidence type="ECO:0000256" key="7">
    <source>
        <dbReference type="ARBA" id="ARBA00023239"/>
    </source>
</evidence>
<organism evidence="10 11">
    <name type="scientific">Aspergillus sclerotialis</name>
    <dbReference type="NCBI Taxonomy" id="2070753"/>
    <lineage>
        <taxon>Eukaryota</taxon>
        <taxon>Fungi</taxon>
        <taxon>Dikarya</taxon>
        <taxon>Ascomycota</taxon>
        <taxon>Pezizomycotina</taxon>
        <taxon>Eurotiomycetes</taxon>
        <taxon>Eurotiomycetidae</taxon>
        <taxon>Eurotiales</taxon>
        <taxon>Aspergillaceae</taxon>
        <taxon>Aspergillus</taxon>
        <taxon>Aspergillus subgen. Polypaecilum</taxon>
    </lineage>
</organism>
<gene>
    <name evidence="10" type="ORF">PHISCL_05979</name>
</gene>
<dbReference type="Gene3D" id="3.10.450.30">
    <property type="entry name" value="Microbial ribonucleases"/>
    <property type="match status" value="1"/>
</dbReference>
<evidence type="ECO:0000313" key="10">
    <source>
        <dbReference type="EMBL" id="RJE21678.1"/>
    </source>
</evidence>
<evidence type="ECO:0000256" key="3">
    <source>
        <dbReference type="ARBA" id="ARBA00022722"/>
    </source>
</evidence>
<evidence type="ECO:0000256" key="1">
    <source>
        <dbReference type="ARBA" id="ARBA00009006"/>
    </source>
</evidence>
<evidence type="ECO:0000256" key="9">
    <source>
        <dbReference type="SAM" id="SignalP"/>
    </source>
</evidence>
<evidence type="ECO:0000256" key="2">
    <source>
        <dbReference type="ARBA" id="ARBA00012549"/>
    </source>
</evidence>
<evidence type="ECO:0000256" key="4">
    <source>
        <dbReference type="ARBA" id="ARBA00022759"/>
    </source>
</evidence>
<sequence length="132" mass="14250">MLYSKALTIITLLTPLTLASIIPIPLESRACAYSCASHCYTKAAVSEAQDAGYKLYSSNNDVNDYPHEYHNYEDFDFPVPGDYYEFPILTSGKTYDGGSPGADRVIFNTDNQLAGVITHSGASGGDFVACTS</sequence>
<dbReference type="OrthoDB" id="5425539at2759"/>
<accession>A0A3A2ZEU1</accession>
<dbReference type="InterPro" id="IPR000026">
    <property type="entry name" value="N1-like"/>
</dbReference>
<dbReference type="Pfam" id="PF00545">
    <property type="entry name" value="Ribonuclease"/>
    <property type="match status" value="1"/>
</dbReference>
<dbReference type="PANTHER" id="PTHR42104:SF1">
    <property type="entry name" value="EXTRACELLULAR GUANYL-SPECIFIC RIBONUCLEASE RNTA (AFU_ORTHOLOGUE AFUA_4G03230)"/>
    <property type="match status" value="1"/>
</dbReference>
<keyword evidence="4" id="KW-0255">Endonuclease</keyword>
<dbReference type="GO" id="GO:0003723">
    <property type="term" value="F:RNA binding"/>
    <property type="evidence" value="ECO:0007669"/>
    <property type="project" value="InterPro"/>
</dbReference>
<comment type="caution">
    <text evidence="10">The sequence shown here is derived from an EMBL/GenBank/DDBJ whole genome shotgun (WGS) entry which is preliminary data.</text>
</comment>
<evidence type="ECO:0000256" key="8">
    <source>
        <dbReference type="ARBA" id="ARBA00034015"/>
    </source>
</evidence>
<evidence type="ECO:0000256" key="5">
    <source>
        <dbReference type="ARBA" id="ARBA00022801"/>
    </source>
</evidence>
<dbReference type="Proteomes" id="UP000266188">
    <property type="component" value="Unassembled WGS sequence"/>
</dbReference>
<keyword evidence="5" id="KW-0378">Hydrolase</keyword>
<dbReference type="SUPFAM" id="SSF53933">
    <property type="entry name" value="Microbial ribonucleases"/>
    <property type="match status" value="1"/>
</dbReference>
<keyword evidence="7" id="KW-0456">Lyase</keyword>
<keyword evidence="3" id="KW-0540">Nuclease</keyword>
<dbReference type="GO" id="GO:0016787">
    <property type="term" value="F:hydrolase activity"/>
    <property type="evidence" value="ECO:0007669"/>
    <property type="project" value="UniProtKB-KW"/>
</dbReference>